<evidence type="ECO:0000313" key="5">
    <source>
        <dbReference type="Proteomes" id="UP001549773"/>
    </source>
</evidence>
<feature type="signal peptide" evidence="3">
    <location>
        <begin position="1"/>
        <end position="18"/>
    </location>
</feature>
<accession>A0ABV2TUB6</accession>
<keyword evidence="2" id="KW-0479">Metal-binding</keyword>
<evidence type="ECO:0000256" key="2">
    <source>
        <dbReference type="ARBA" id="ARBA00022723"/>
    </source>
</evidence>
<keyword evidence="3" id="KW-0732">Signal</keyword>
<name>A0ABV2TUB6_9FLAO</name>
<feature type="chain" id="PRO_5045060211" evidence="3">
    <location>
        <begin position="19"/>
        <end position="169"/>
    </location>
</feature>
<dbReference type="SUPFAM" id="SSF109854">
    <property type="entry name" value="DinB/YfiT-like putative metalloenzymes"/>
    <property type="match status" value="1"/>
</dbReference>
<dbReference type="Proteomes" id="UP001549773">
    <property type="component" value="Unassembled WGS sequence"/>
</dbReference>
<comment type="similarity">
    <text evidence="1">Belongs to the DinB family.</text>
</comment>
<comment type="caution">
    <text evidence="4">The sequence shown here is derived from an EMBL/GenBank/DDBJ whole genome shotgun (WGS) entry which is preliminary data.</text>
</comment>
<reference evidence="4 5" key="1">
    <citation type="submission" date="2024-07" db="EMBL/GenBank/DDBJ databases">
        <title>The genome sequence of type strain Sediminicola luteus GDMCC 1.2596T.</title>
        <authorList>
            <person name="Liu Y."/>
        </authorList>
    </citation>
    <scope>NUCLEOTIDE SEQUENCE [LARGE SCALE GENOMIC DNA]</scope>
    <source>
        <strain evidence="4 5">GDMCC 1.2596</strain>
    </source>
</reference>
<evidence type="ECO:0000256" key="3">
    <source>
        <dbReference type="SAM" id="SignalP"/>
    </source>
</evidence>
<dbReference type="Gene3D" id="1.20.120.450">
    <property type="entry name" value="dinb family like domain"/>
    <property type="match status" value="1"/>
</dbReference>
<proteinExistence type="inferred from homology"/>
<evidence type="ECO:0000313" key="4">
    <source>
        <dbReference type="EMBL" id="MET7028873.1"/>
    </source>
</evidence>
<dbReference type="RefSeq" id="WP_354617701.1">
    <property type="nucleotide sequence ID" value="NZ_JBEWYP010000002.1"/>
</dbReference>
<organism evidence="4 5">
    <name type="scientific">Sediminicola luteus</name>
    <dbReference type="NCBI Taxonomy" id="319238"/>
    <lineage>
        <taxon>Bacteria</taxon>
        <taxon>Pseudomonadati</taxon>
        <taxon>Bacteroidota</taxon>
        <taxon>Flavobacteriia</taxon>
        <taxon>Flavobacteriales</taxon>
        <taxon>Flavobacteriaceae</taxon>
        <taxon>Sediminicola</taxon>
    </lineage>
</organism>
<gene>
    <name evidence="4" type="ORF">ABXZ32_05680</name>
</gene>
<dbReference type="Pfam" id="PF05163">
    <property type="entry name" value="DinB"/>
    <property type="match status" value="1"/>
</dbReference>
<sequence>MKILSFILFSLFIIQAHSQDQTIPAFLEKWENSKTYLLEVAQAMPLEQYDYKPTSREMTFVEQLKHIQQNMEWLGSTYFNFKKSDGSTDEKNNLKTQTILELTNCFDLIGEAIKNSSPEDLKTKVDFFAGEKTKFQMLNLLQDHVTHHRGQLIVYLNLNNIEPPKYTGW</sequence>
<dbReference type="EMBL" id="JBEWYP010000002">
    <property type="protein sequence ID" value="MET7028873.1"/>
    <property type="molecule type" value="Genomic_DNA"/>
</dbReference>
<keyword evidence="5" id="KW-1185">Reference proteome</keyword>
<dbReference type="InterPro" id="IPR034660">
    <property type="entry name" value="DinB/YfiT-like"/>
</dbReference>
<evidence type="ECO:0000256" key="1">
    <source>
        <dbReference type="ARBA" id="ARBA00008635"/>
    </source>
</evidence>
<dbReference type="InterPro" id="IPR007837">
    <property type="entry name" value="DinB"/>
</dbReference>
<protein>
    <submittedName>
        <fullName evidence="4">DinB family protein</fullName>
    </submittedName>
</protein>